<sequence>MEPRSLQDQLLYPHECFTILREAHGPIMYNSDGRFWEIFDYEDVHYILTKHELFSSDSAKYSRDFEDQDFQSMLNTDPPRHRQLRSLVTQAFTPRSLAQLIPRIAEITHELLDDVEARGSMDVIYDLSFPLPVIVIAELLGVPAKDRARFKVWSDELVMGEYSELASMEREAYIRRVRERFRETREAINNYFRDVIAQRRREPRQDLISALISAQIDGDHLTEQELLNFCLLLLVAGNITTTNLIGNAFLCFDEHPESMERLRRNPELIPSALEEVLRYRSPVTAIGRFAVEDLVLCDQKIGKGDFILGWVASANHDPAQFSDPGMFDIERNPNRHVSFGHGIHFCLGAPLARLEAKIALGIMLERLEDIRRDRAQPLPPVHSSFIYGAKSLPITFAAHARAATR</sequence>
<evidence type="ECO:0000256" key="5">
    <source>
        <dbReference type="ARBA" id="ARBA00023004"/>
    </source>
</evidence>
<dbReference type="RefSeq" id="WP_220192358.1">
    <property type="nucleotide sequence ID" value="NZ_BNJF01000001.1"/>
</dbReference>
<dbReference type="PRINTS" id="PR00359">
    <property type="entry name" value="BP450"/>
</dbReference>
<evidence type="ECO:0000256" key="6">
    <source>
        <dbReference type="ARBA" id="ARBA00023033"/>
    </source>
</evidence>
<evidence type="ECO:0000313" key="9">
    <source>
        <dbReference type="Proteomes" id="UP000612362"/>
    </source>
</evidence>
<dbReference type="AlphaFoldDB" id="A0A8J3HZM6"/>
<dbReference type="FunFam" id="1.10.630.10:FF:000018">
    <property type="entry name" value="Cytochrome P450 monooxygenase"/>
    <property type="match status" value="1"/>
</dbReference>
<evidence type="ECO:0000313" key="8">
    <source>
        <dbReference type="EMBL" id="GHO42859.1"/>
    </source>
</evidence>
<reference evidence="8" key="1">
    <citation type="submission" date="2020-10" db="EMBL/GenBank/DDBJ databases">
        <title>Taxonomic study of unclassified bacteria belonging to the class Ktedonobacteria.</title>
        <authorList>
            <person name="Yabe S."/>
            <person name="Wang C.M."/>
            <person name="Zheng Y."/>
            <person name="Sakai Y."/>
            <person name="Cavaletti L."/>
            <person name="Monciardini P."/>
            <person name="Donadio S."/>
        </authorList>
    </citation>
    <scope>NUCLEOTIDE SEQUENCE</scope>
    <source>
        <strain evidence="8">SOSP1-1</strain>
    </source>
</reference>
<dbReference type="InterPro" id="IPR001128">
    <property type="entry name" value="Cyt_P450"/>
</dbReference>
<dbReference type="CDD" id="cd11032">
    <property type="entry name" value="P450_EryK-like"/>
    <property type="match status" value="1"/>
</dbReference>
<dbReference type="InterPro" id="IPR036396">
    <property type="entry name" value="Cyt_P450_sf"/>
</dbReference>
<dbReference type="PROSITE" id="PS00086">
    <property type="entry name" value="CYTOCHROME_P450"/>
    <property type="match status" value="1"/>
</dbReference>
<accession>A0A8J3HZM6</accession>
<comment type="similarity">
    <text evidence="1 7">Belongs to the cytochrome P450 family.</text>
</comment>
<dbReference type="Gene3D" id="1.10.630.10">
    <property type="entry name" value="Cytochrome P450"/>
    <property type="match status" value="1"/>
</dbReference>
<dbReference type="GO" id="GO:0004497">
    <property type="term" value="F:monooxygenase activity"/>
    <property type="evidence" value="ECO:0007669"/>
    <property type="project" value="UniProtKB-KW"/>
</dbReference>
<keyword evidence="6 7" id="KW-0503">Monooxygenase</keyword>
<protein>
    <submittedName>
        <fullName evidence="8">Putative cytochrome P450 YjiB</fullName>
    </submittedName>
</protein>
<dbReference type="PANTHER" id="PTHR46696:SF1">
    <property type="entry name" value="CYTOCHROME P450 YJIB-RELATED"/>
    <property type="match status" value="1"/>
</dbReference>
<dbReference type="EMBL" id="BNJF01000001">
    <property type="protein sequence ID" value="GHO42859.1"/>
    <property type="molecule type" value="Genomic_DNA"/>
</dbReference>
<dbReference type="PANTHER" id="PTHR46696">
    <property type="entry name" value="P450, PUTATIVE (EUROFUNG)-RELATED"/>
    <property type="match status" value="1"/>
</dbReference>
<evidence type="ECO:0000256" key="3">
    <source>
        <dbReference type="ARBA" id="ARBA00022723"/>
    </source>
</evidence>
<gene>
    <name evidence="8" type="primary">yjiB_2</name>
    <name evidence="8" type="ORF">KSX_10220</name>
</gene>
<organism evidence="8 9">
    <name type="scientific">Ktedonospora formicarum</name>
    <dbReference type="NCBI Taxonomy" id="2778364"/>
    <lineage>
        <taxon>Bacteria</taxon>
        <taxon>Bacillati</taxon>
        <taxon>Chloroflexota</taxon>
        <taxon>Ktedonobacteria</taxon>
        <taxon>Ktedonobacterales</taxon>
        <taxon>Ktedonobacteraceae</taxon>
        <taxon>Ktedonospora</taxon>
    </lineage>
</organism>
<keyword evidence="9" id="KW-1185">Reference proteome</keyword>
<evidence type="ECO:0000256" key="7">
    <source>
        <dbReference type="RuleBase" id="RU000461"/>
    </source>
</evidence>
<comment type="caution">
    <text evidence="8">The sequence shown here is derived from an EMBL/GenBank/DDBJ whole genome shotgun (WGS) entry which is preliminary data.</text>
</comment>
<dbReference type="Pfam" id="PF00067">
    <property type="entry name" value="p450"/>
    <property type="match status" value="1"/>
</dbReference>
<evidence type="ECO:0000256" key="2">
    <source>
        <dbReference type="ARBA" id="ARBA00022617"/>
    </source>
</evidence>
<keyword evidence="4 7" id="KW-0560">Oxidoreductase</keyword>
<keyword evidence="3 7" id="KW-0479">Metal-binding</keyword>
<dbReference type="GO" id="GO:0020037">
    <property type="term" value="F:heme binding"/>
    <property type="evidence" value="ECO:0007669"/>
    <property type="project" value="InterPro"/>
</dbReference>
<proteinExistence type="inferred from homology"/>
<evidence type="ECO:0000256" key="1">
    <source>
        <dbReference type="ARBA" id="ARBA00010617"/>
    </source>
</evidence>
<keyword evidence="5 7" id="KW-0408">Iron</keyword>
<dbReference type="SUPFAM" id="SSF48264">
    <property type="entry name" value="Cytochrome P450"/>
    <property type="match status" value="1"/>
</dbReference>
<dbReference type="InterPro" id="IPR002397">
    <property type="entry name" value="Cyt_P450_B"/>
</dbReference>
<dbReference type="InterPro" id="IPR017972">
    <property type="entry name" value="Cyt_P450_CS"/>
</dbReference>
<keyword evidence="2 7" id="KW-0349">Heme</keyword>
<dbReference type="GO" id="GO:0005506">
    <property type="term" value="F:iron ion binding"/>
    <property type="evidence" value="ECO:0007669"/>
    <property type="project" value="InterPro"/>
</dbReference>
<evidence type="ECO:0000256" key="4">
    <source>
        <dbReference type="ARBA" id="ARBA00023002"/>
    </source>
</evidence>
<dbReference type="GO" id="GO:0016705">
    <property type="term" value="F:oxidoreductase activity, acting on paired donors, with incorporation or reduction of molecular oxygen"/>
    <property type="evidence" value="ECO:0007669"/>
    <property type="project" value="InterPro"/>
</dbReference>
<name>A0A8J3HZM6_9CHLR</name>
<dbReference type="Proteomes" id="UP000612362">
    <property type="component" value="Unassembled WGS sequence"/>
</dbReference>